<dbReference type="PANTHER" id="PTHR28575:SF1">
    <property type="entry name" value="MEIOSIS-SPECIFIC PROTEIN MEI4"/>
    <property type="match status" value="1"/>
</dbReference>
<dbReference type="InterPro" id="IPR025888">
    <property type="entry name" value="MEI4"/>
</dbReference>
<evidence type="ECO:0000313" key="3">
    <source>
        <dbReference type="EMBL" id="GFG33915.1"/>
    </source>
</evidence>
<organism evidence="3 4">
    <name type="scientific">Coptotermes formosanus</name>
    <name type="common">Formosan subterranean termite</name>
    <dbReference type="NCBI Taxonomy" id="36987"/>
    <lineage>
        <taxon>Eukaryota</taxon>
        <taxon>Metazoa</taxon>
        <taxon>Ecdysozoa</taxon>
        <taxon>Arthropoda</taxon>
        <taxon>Hexapoda</taxon>
        <taxon>Insecta</taxon>
        <taxon>Pterygota</taxon>
        <taxon>Neoptera</taxon>
        <taxon>Polyneoptera</taxon>
        <taxon>Dictyoptera</taxon>
        <taxon>Blattodea</taxon>
        <taxon>Blattoidea</taxon>
        <taxon>Termitoidae</taxon>
        <taxon>Rhinotermitidae</taxon>
        <taxon>Coptotermes</taxon>
    </lineage>
</organism>
<dbReference type="PANTHER" id="PTHR28575">
    <property type="entry name" value="MEIOSIS-SPECIFIC PROTEIN MEI4"/>
    <property type="match status" value="1"/>
</dbReference>
<dbReference type="GO" id="GO:0000800">
    <property type="term" value="C:lateral element"/>
    <property type="evidence" value="ECO:0007669"/>
    <property type="project" value="TreeGrafter"/>
</dbReference>
<dbReference type="Proteomes" id="UP000502823">
    <property type="component" value="Unassembled WGS sequence"/>
</dbReference>
<comment type="similarity">
    <text evidence="2">Belongs to the MEI4L family.</text>
</comment>
<keyword evidence="1" id="KW-0469">Meiosis</keyword>
<dbReference type="OrthoDB" id="8186507at2759"/>
<dbReference type="GO" id="GO:0048477">
    <property type="term" value="P:oogenesis"/>
    <property type="evidence" value="ECO:0007669"/>
    <property type="project" value="TreeGrafter"/>
</dbReference>
<evidence type="ECO:0000313" key="4">
    <source>
        <dbReference type="Proteomes" id="UP000502823"/>
    </source>
</evidence>
<accession>A0A6L2PU03</accession>
<proteinExistence type="inferred from homology"/>
<keyword evidence="4" id="KW-1185">Reference proteome</keyword>
<name>A0A6L2PU03_COPFO</name>
<protein>
    <submittedName>
        <fullName evidence="3">Uncharacterized protein</fullName>
    </submittedName>
</protein>
<dbReference type="GO" id="GO:0007283">
    <property type="term" value="P:spermatogenesis"/>
    <property type="evidence" value="ECO:0007669"/>
    <property type="project" value="TreeGrafter"/>
</dbReference>
<dbReference type="GO" id="GO:0042138">
    <property type="term" value="P:meiotic DNA double-strand break formation"/>
    <property type="evidence" value="ECO:0007669"/>
    <property type="project" value="InterPro"/>
</dbReference>
<dbReference type="GO" id="GO:0007129">
    <property type="term" value="P:homologous chromosome pairing at meiosis"/>
    <property type="evidence" value="ECO:0007669"/>
    <property type="project" value="TreeGrafter"/>
</dbReference>
<evidence type="ECO:0000256" key="1">
    <source>
        <dbReference type="ARBA" id="ARBA00023254"/>
    </source>
</evidence>
<dbReference type="InParanoid" id="A0A6L2PU03"/>
<dbReference type="EMBL" id="BLKM01000460">
    <property type="protein sequence ID" value="GFG33915.1"/>
    <property type="molecule type" value="Genomic_DNA"/>
</dbReference>
<sequence length="501" mass="56214">MAIQFPVTQFRIVYFGGLFETDIFFTVKANARRVQIALALAVIRSKPEGITAAQHAANIQACCRVKYSNCMPERSGGSNQSVSYDLKVLSMQQGQLISSLWTALPRLTLNGPMHVQLQDSQLYQGYSNDMFEGEDNMTPIDVQMGSNSDDLLTEQNELNLQFIQAMVQLKSVVSTCSYVPAPQLRNILLAAHTGNSKETEQYQTDSSIQPVFSDRPRSQQLTLTPDFPHSEMGFGFGTNISTGVSCGTLKYIIHSSDANRLLVHSVEAVLQYLGRSILTEKTESLDLIVQNWKGSVLEYSLNVLVELVDHFAYQGEGQNECREMCFTFFCNVIDGILNTNSLNMHPIWTQQCCVIVELGNCKLLCIDLLNFLIEKIQIMSRNLKPNPASASNAESKDTLDHNPGDIEKSFYIFYMTEKLLQKWKKFNSSETSVNKSDSSQGSGTNVLHLWRRNWSKSQSNSNSSEQNDKTECNPALRWKDVLEDVSSFFSQAVEVFAVLDL</sequence>
<comment type="caution">
    <text evidence="3">The sequence shown here is derived from an EMBL/GenBank/DDBJ whole genome shotgun (WGS) entry which is preliminary data.</text>
</comment>
<dbReference type="GO" id="GO:0006310">
    <property type="term" value="P:DNA recombination"/>
    <property type="evidence" value="ECO:0007669"/>
    <property type="project" value="InterPro"/>
</dbReference>
<reference evidence="4" key="1">
    <citation type="submission" date="2020-01" db="EMBL/GenBank/DDBJ databases">
        <title>Draft genome sequence of the Termite Coptotermes fromosanus.</title>
        <authorList>
            <person name="Itakura S."/>
            <person name="Yosikawa Y."/>
            <person name="Umezawa K."/>
        </authorList>
    </citation>
    <scope>NUCLEOTIDE SEQUENCE [LARGE SCALE GENOMIC DNA]</scope>
</reference>
<dbReference type="AlphaFoldDB" id="A0A6L2PU03"/>
<evidence type="ECO:0000256" key="2">
    <source>
        <dbReference type="ARBA" id="ARBA00093453"/>
    </source>
</evidence>
<gene>
    <name evidence="3" type="ORF">Cfor_07159</name>
</gene>